<dbReference type="AlphaFoldDB" id="A0A383BU57"/>
<feature type="non-terminal residue" evidence="1">
    <location>
        <position position="39"/>
    </location>
</feature>
<protein>
    <submittedName>
        <fullName evidence="1">Uncharacterized protein</fullName>
    </submittedName>
</protein>
<evidence type="ECO:0000313" key="1">
    <source>
        <dbReference type="EMBL" id="SVE23412.1"/>
    </source>
</evidence>
<dbReference type="GO" id="GO:0016831">
    <property type="term" value="F:carboxy-lyase activity"/>
    <property type="evidence" value="ECO:0007669"/>
    <property type="project" value="InterPro"/>
</dbReference>
<sequence length="39" mass="4549">MDTEEFRHHGHIFVDWMADYLAGVEKYPVMAQVKPGEIT</sequence>
<organism evidence="1">
    <name type="scientific">marine metagenome</name>
    <dbReference type="NCBI Taxonomy" id="408172"/>
    <lineage>
        <taxon>unclassified sequences</taxon>
        <taxon>metagenomes</taxon>
        <taxon>ecological metagenomes</taxon>
    </lineage>
</organism>
<dbReference type="PRINTS" id="PR00800">
    <property type="entry name" value="YHDCRBOXLASE"/>
</dbReference>
<dbReference type="Gene3D" id="1.20.1340.10">
    <property type="entry name" value="dopa decarboxylase, N-terminal domain"/>
    <property type="match status" value="1"/>
</dbReference>
<gene>
    <name evidence="1" type="ORF">METZ01_LOCUS476266</name>
</gene>
<reference evidence="1" key="1">
    <citation type="submission" date="2018-05" db="EMBL/GenBank/DDBJ databases">
        <authorList>
            <person name="Lanie J.A."/>
            <person name="Ng W.-L."/>
            <person name="Kazmierczak K.M."/>
            <person name="Andrzejewski T.M."/>
            <person name="Davidsen T.M."/>
            <person name="Wayne K.J."/>
            <person name="Tettelin H."/>
            <person name="Glass J.I."/>
            <person name="Rusch D."/>
            <person name="Podicherti R."/>
            <person name="Tsui H.-C.T."/>
            <person name="Winkler M.E."/>
        </authorList>
    </citation>
    <scope>NUCLEOTIDE SEQUENCE</scope>
</reference>
<name>A0A383BU57_9ZZZZ</name>
<proteinExistence type="predicted"/>
<dbReference type="InterPro" id="IPR010977">
    <property type="entry name" value="Aromatic_deC"/>
</dbReference>
<accession>A0A383BU57</accession>
<dbReference type="GO" id="GO:0006520">
    <property type="term" value="P:amino acid metabolic process"/>
    <property type="evidence" value="ECO:0007669"/>
    <property type="project" value="InterPro"/>
</dbReference>
<dbReference type="EMBL" id="UINC01203249">
    <property type="protein sequence ID" value="SVE23412.1"/>
    <property type="molecule type" value="Genomic_DNA"/>
</dbReference>